<protein>
    <submittedName>
        <fullName evidence="1">Uncharacterized protein</fullName>
    </submittedName>
</protein>
<name>A0A0F9FPZ4_9ZZZZ</name>
<dbReference type="EMBL" id="LAZR01022840">
    <property type="protein sequence ID" value="KKL80486.1"/>
    <property type="molecule type" value="Genomic_DNA"/>
</dbReference>
<organism evidence="1">
    <name type="scientific">marine sediment metagenome</name>
    <dbReference type="NCBI Taxonomy" id="412755"/>
    <lineage>
        <taxon>unclassified sequences</taxon>
        <taxon>metagenomes</taxon>
        <taxon>ecological metagenomes</taxon>
    </lineage>
</organism>
<feature type="non-terminal residue" evidence="1">
    <location>
        <position position="1"/>
    </location>
</feature>
<dbReference type="AlphaFoldDB" id="A0A0F9FPZ4"/>
<comment type="caution">
    <text evidence="1">The sequence shown here is derived from an EMBL/GenBank/DDBJ whole genome shotgun (WGS) entry which is preliminary data.</text>
</comment>
<sequence>PGADEHLSDEAHFMEVACNNYPAMLEALREATETLWRLAEAIEDDETGQHIPPWEAYTKARAVLAKIDSPTQEVAP</sequence>
<gene>
    <name evidence="1" type="ORF">LCGC14_2004330</name>
</gene>
<accession>A0A0F9FPZ4</accession>
<reference evidence="1" key="1">
    <citation type="journal article" date="2015" name="Nature">
        <title>Complex archaea that bridge the gap between prokaryotes and eukaryotes.</title>
        <authorList>
            <person name="Spang A."/>
            <person name="Saw J.H."/>
            <person name="Jorgensen S.L."/>
            <person name="Zaremba-Niedzwiedzka K."/>
            <person name="Martijn J."/>
            <person name="Lind A.E."/>
            <person name="van Eijk R."/>
            <person name="Schleper C."/>
            <person name="Guy L."/>
            <person name="Ettema T.J."/>
        </authorList>
    </citation>
    <scope>NUCLEOTIDE SEQUENCE</scope>
</reference>
<evidence type="ECO:0000313" key="1">
    <source>
        <dbReference type="EMBL" id="KKL80486.1"/>
    </source>
</evidence>
<proteinExistence type="predicted"/>